<sequence>MQTQGGGLPELRKSTRLVGTRIGPRKPMKRPISNSQLSNLLKGVDSQPTASSTPLVRGSALMHAIESRVVEQICGRLLKEIHHEESIANERAAEGLLFLSAFSAPKSGEEASEDSRKSKRQRVDRKDPQQSQSSGRTSELYENQERAVLSHFGEILEDIANKFTTTTGVFPIQSIHSLVDGAEMEKTEENRSGVTNEAVEILLQASQPPSSTSSSKT</sequence>
<feature type="compositionally biased region" description="Polar residues" evidence="1">
    <location>
        <begin position="129"/>
        <end position="141"/>
    </location>
</feature>
<dbReference type="AlphaFoldDB" id="A0A7S0DTL6"/>
<reference evidence="2" key="1">
    <citation type="submission" date="2021-01" db="EMBL/GenBank/DDBJ databases">
        <authorList>
            <person name="Corre E."/>
            <person name="Pelletier E."/>
            <person name="Niang G."/>
            <person name="Scheremetjew M."/>
            <person name="Finn R."/>
            <person name="Kale V."/>
            <person name="Holt S."/>
            <person name="Cochrane G."/>
            <person name="Meng A."/>
            <person name="Brown T."/>
            <person name="Cohen L."/>
        </authorList>
    </citation>
    <scope>NUCLEOTIDE SEQUENCE</scope>
    <source>
        <strain evidence="2">CCMP2058</strain>
    </source>
</reference>
<feature type="compositionally biased region" description="Basic and acidic residues" evidence="1">
    <location>
        <begin position="107"/>
        <end position="116"/>
    </location>
</feature>
<organism evidence="2">
    <name type="scientific">Amorphochlora amoebiformis</name>
    <dbReference type="NCBI Taxonomy" id="1561963"/>
    <lineage>
        <taxon>Eukaryota</taxon>
        <taxon>Sar</taxon>
        <taxon>Rhizaria</taxon>
        <taxon>Cercozoa</taxon>
        <taxon>Chlorarachniophyceae</taxon>
        <taxon>Amorphochlora</taxon>
    </lineage>
</organism>
<accession>A0A7S0DTL6</accession>
<name>A0A7S0DTL6_9EUKA</name>
<dbReference type="EMBL" id="HBEM01034098">
    <property type="protein sequence ID" value="CAD8464328.1"/>
    <property type="molecule type" value="Transcribed_RNA"/>
</dbReference>
<feature type="region of interest" description="Disordered" evidence="1">
    <location>
        <begin position="107"/>
        <end position="142"/>
    </location>
</feature>
<protein>
    <submittedName>
        <fullName evidence="2">Uncharacterized protein</fullName>
    </submittedName>
</protein>
<gene>
    <name evidence="2" type="ORF">LAMO00422_LOCUS23294</name>
</gene>
<proteinExistence type="predicted"/>
<evidence type="ECO:0000313" key="2">
    <source>
        <dbReference type="EMBL" id="CAD8464328.1"/>
    </source>
</evidence>
<evidence type="ECO:0000256" key="1">
    <source>
        <dbReference type="SAM" id="MobiDB-lite"/>
    </source>
</evidence>
<feature type="region of interest" description="Disordered" evidence="1">
    <location>
        <begin position="1"/>
        <end position="54"/>
    </location>
</feature>